<dbReference type="InterPro" id="IPR007197">
    <property type="entry name" value="rSAM"/>
</dbReference>
<dbReference type="InterPro" id="IPR058240">
    <property type="entry name" value="rSAM_sf"/>
</dbReference>
<dbReference type="InterPro" id="IPR013785">
    <property type="entry name" value="Aldolase_TIM"/>
</dbReference>
<dbReference type="SFLD" id="SFLDS00029">
    <property type="entry name" value="Radical_SAM"/>
    <property type="match status" value="1"/>
</dbReference>
<evidence type="ECO:0000256" key="4">
    <source>
        <dbReference type="ARBA" id="ARBA00023004"/>
    </source>
</evidence>
<dbReference type="PANTHER" id="PTHR30352">
    <property type="entry name" value="PYRUVATE FORMATE-LYASE-ACTIVATING ENZYME"/>
    <property type="match status" value="1"/>
</dbReference>
<evidence type="ECO:0000256" key="1">
    <source>
        <dbReference type="ARBA" id="ARBA00022485"/>
    </source>
</evidence>
<feature type="binding site" evidence="6">
    <location>
        <position position="109"/>
    </location>
    <ligand>
        <name>[4Fe-4S] cluster</name>
        <dbReference type="ChEBI" id="CHEBI:49883"/>
        <note>4Fe-4S-S-AdoMet</note>
    </ligand>
</feature>
<dbReference type="Proteomes" id="UP000215215">
    <property type="component" value="Unassembled WGS sequence"/>
</dbReference>
<dbReference type="PIRSF" id="PIRSF004869">
    <property type="entry name" value="PflX_prd"/>
    <property type="match status" value="1"/>
</dbReference>
<evidence type="ECO:0000256" key="3">
    <source>
        <dbReference type="ARBA" id="ARBA00022723"/>
    </source>
</evidence>
<dbReference type="Pfam" id="PF04055">
    <property type="entry name" value="Radical_SAM"/>
    <property type="match status" value="1"/>
</dbReference>
<dbReference type="EMBL" id="NOZQ01000230">
    <property type="protein sequence ID" value="OYD13638.1"/>
    <property type="molecule type" value="Genomic_DNA"/>
</dbReference>
<dbReference type="Gene3D" id="3.20.20.70">
    <property type="entry name" value="Aldolase class I"/>
    <property type="match status" value="1"/>
</dbReference>
<comment type="caution">
    <text evidence="8">The sequence shown here is derived from an EMBL/GenBank/DDBJ whole genome shotgun (WGS) entry which is preliminary data.</text>
</comment>
<feature type="domain" description="Radical SAM core" evidence="7">
    <location>
        <begin position="94"/>
        <end position="319"/>
    </location>
</feature>
<dbReference type="GO" id="GO:0046872">
    <property type="term" value="F:metal ion binding"/>
    <property type="evidence" value="ECO:0007669"/>
    <property type="project" value="UniProtKB-KW"/>
</dbReference>
<evidence type="ECO:0000256" key="5">
    <source>
        <dbReference type="ARBA" id="ARBA00023014"/>
    </source>
</evidence>
<protein>
    <submittedName>
        <fullName evidence="8">AmmeMemoRadiSam system radical SAM enzyme</fullName>
    </submittedName>
</protein>
<feature type="binding site" evidence="6">
    <location>
        <position position="116"/>
    </location>
    <ligand>
        <name>[4Fe-4S] cluster</name>
        <dbReference type="ChEBI" id="CHEBI:49883"/>
        <note>4Fe-4S-S-AdoMet</note>
    </ligand>
</feature>
<dbReference type="GO" id="GO:0051539">
    <property type="term" value="F:4 iron, 4 sulfur cluster binding"/>
    <property type="evidence" value="ECO:0007669"/>
    <property type="project" value="UniProtKB-KW"/>
</dbReference>
<evidence type="ECO:0000313" key="8">
    <source>
        <dbReference type="EMBL" id="OYD13638.1"/>
    </source>
</evidence>
<keyword evidence="4 6" id="KW-0408">Iron</keyword>
<evidence type="ECO:0000313" key="9">
    <source>
        <dbReference type="Proteomes" id="UP000215215"/>
    </source>
</evidence>
<dbReference type="GO" id="GO:0003824">
    <property type="term" value="F:catalytic activity"/>
    <property type="evidence" value="ECO:0007669"/>
    <property type="project" value="InterPro"/>
</dbReference>
<dbReference type="InterPro" id="IPR034457">
    <property type="entry name" value="Organic_radical-activating"/>
</dbReference>
<dbReference type="PROSITE" id="PS51918">
    <property type="entry name" value="RADICAL_SAM"/>
    <property type="match status" value="1"/>
</dbReference>
<keyword evidence="2 6" id="KW-0949">S-adenosyl-L-methionine</keyword>
<feature type="binding site" evidence="6">
    <location>
        <position position="113"/>
    </location>
    <ligand>
        <name>[4Fe-4S] cluster</name>
        <dbReference type="ChEBI" id="CHEBI:49883"/>
        <note>4Fe-4S-S-AdoMet</note>
    </ligand>
</feature>
<dbReference type="InterPro" id="IPR027596">
    <property type="entry name" value="AmmeMemoSam_rS"/>
</dbReference>
<reference evidence="8 9" key="1">
    <citation type="submission" date="2017-07" db="EMBL/GenBank/DDBJ databases">
        <title>Recovery of genomes from metagenomes via a dereplication, aggregation, and scoring strategy.</title>
        <authorList>
            <person name="Sieber C.M."/>
            <person name="Probst A.J."/>
            <person name="Sharrar A."/>
            <person name="Thomas B.C."/>
            <person name="Hess M."/>
            <person name="Tringe S.G."/>
            <person name="Banfield J.F."/>
        </authorList>
    </citation>
    <scope>NUCLEOTIDE SEQUENCE [LARGE SCALE GENOMIC DNA]</scope>
    <source>
        <strain evidence="8">JGI_Cruoil_03_44_89</strain>
    </source>
</reference>
<evidence type="ECO:0000256" key="6">
    <source>
        <dbReference type="PIRSR" id="PIRSR004869-50"/>
    </source>
</evidence>
<dbReference type="CDD" id="cd01335">
    <property type="entry name" value="Radical_SAM"/>
    <property type="match status" value="1"/>
</dbReference>
<organism evidence="8 9">
    <name type="scientific">candidate division WOR-3 bacterium JGI_Cruoil_03_44_89</name>
    <dbReference type="NCBI Taxonomy" id="1973748"/>
    <lineage>
        <taxon>Bacteria</taxon>
        <taxon>Bacteria division WOR-3</taxon>
    </lineage>
</organism>
<sequence length="361" mass="41096">MKLTRREFIKMLSITPLFLSGMGKGEGKKEAYYYKQIGSNKVRCLNCPHRCVLSPGQRGICRVRENIRGKLFTLVYGNPCAVHIDPIEKKPLFHFLPQASALSIATAGCNFRCKNCQNWTISQKTPEETENYYLPPLEVVRTAERENIPIIAYTYSEPSIFYEYMLDTAEIARGNGLKNVWVTNGFLNPDPLSELCKYIDAANVDIKWFTEELYGKISGGSLAPVLSTCKTLVKNKVHLEITNLVVPTLNDDKEMLKELVLWIKKNLGTDIPLHFSRFFPMYKLKHLPPTPVATLQTAREIALNEGLHYVYIGNYPGGDRENTRCPECGKLLIRRKGYMVLENNIVDGKCKFCGHEIYGVW</sequence>
<dbReference type="SUPFAM" id="SSF102114">
    <property type="entry name" value="Radical SAM enzymes"/>
    <property type="match status" value="1"/>
</dbReference>
<gene>
    <name evidence="8" type="primary">amrS</name>
    <name evidence="8" type="ORF">CH333_10735</name>
</gene>
<keyword evidence="5 6" id="KW-0411">Iron-sulfur</keyword>
<comment type="cofactor">
    <cofactor evidence="6">
        <name>[4Fe-4S] cluster</name>
        <dbReference type="ChEBI" id="CHEBI:49883"/>
    </cofactor>
    <text evidence="6">Binds 1 [4Fe-4S] cluster. The cluster is coordinated with 3 cysteines and an exchangeable S-adenosyl-L-methionine.</text>
</comment>
<dbReference type="PANTHER" id="PTHR30352:SF5">
    <property type="entry name" value="PYRUVATE FORMATE-LYASE 1-ACTIVATING ENZYME"/>
    <property type="match status" value="1"/>
</dbReference>
<evidence type="ECO:0000259" key="7">
    <source>
        <dbReference type="PROSITE" id="PS51918"/>
    </source>
</evidence>
<name>A0A235BMU7_UNCW3</name>
<keyword evidence="1" id="KW-0004">4Fe-4S</keyword>
<evidence type="ECO:0000256" key="2">
    <source>
        <dbReference type="ARBA" id="ARBA00022691"/>
    </source>
</evidence>
<dbReference type="InterPro" id="IPR016431">
    <property type="entry name" value="Pyrv-formate_lyase-activ_prd"/>
</dbReference>
<dbReference type="SFLD" id="SFLDG01101">
    <property type="entry name" value="Uncharacterised_Radical_SAM_Su"/>
    <property type="match status" value="1"/>
</dbReference>
<keyword evidence="3 6" id="KW-0479">Metal-binding</keyword>
<proteinExistence type="predicted"/>
<dbReference type="NCBIfam" id="TIGR04337">
    <property type="entry name" value="AmmeMemoSam_rS"/>
    <property type="match status" value="1"/>
</dbReference>
<dbReference type="AlphaFoldDB" id="A0A235BMU7"/>
<accession>A0A235BMU7</accession>